<accession>A0A6P2JVF2</accession>
<name>A0A6P2JVF2_9BURK</name>
<dbReference type="EMBL" id="CABVPN010000009">
    <property type="protein sequence ID" value="VWB47025.1"/>
    <property type="molecule type" value="Genomic_DNA"/>
</dbReference>
<dbReference type="Gene3D" id="2.20.110.10">
    <property type="entry name" value="Histone H3 K4-specific methyltransferase SET7/9 N-terminal domain"/>
    <property type="match status" value="2"/>
</dbReference>
<organism evidence="1 2">
    <name type="scientific">Burkholderia diffusa</name>
    <dbReference type="NCBI Taxonomy" id="488732"/>
    <lineage>
        <taxon>Bacteria</taxon>
        <taxon>Pseudomonadati</taxon>
        <taxon>Pseudomonadota</taxon>
        <taxon>Betaproteobacteria</taxon>
        <taxon>Burkholderiales</taxon>
        <taxon>Burkholderiaceae</taxon>
        <taxon>Burkholderia</taxon>
        <taxon>Burkholderia cepacia complex</taxon>
    </lineage>
</organism>
<evidence type="ECO:0000313" key="2">
    <source>
        <dbReference type="Proteomes" id="UP000494125"/>
    </source>
</evidence>
<protein>
    <submittedName>
        <fullName evidence="1">Lipoprotein</fullName>
    </submittedName>
</protein>
<keyword evidence="1" id="KW-0449">Lipoprotein</keyword>
<dbReference type="Proteomes" id="UP000494125">
    <property type="component" value="Unassembled WGS sequence"/>
</dbReference>
<dbReference type="AlphaFoldDB" id="A0A6P2JVF2"/>
<proteinExistence type="predicted"/>
<dbReference type="SUPFAM" id="SSF82185">
    <property type="entry name" value="Histone H3 K4-specific methyltransferase SET7/9 N-terminal domain"/>
    <property type="match status" value="1"/>
</dbReference>
<reference evidence="1 2" key="1">
    <citation type="submission" date="2019-09" db="EMBL/GenBank/DDBJ databases">
        <authorList>
            <person name="Depoorter E."/>
        </authorList>
    </citation>
    <scope>NUCLEOTIDE SEQUENCE [LARGE SCALE GENOMIC DNA]</scope>
    <source>
        <strain evidence="1">LMG 24065</strain>
    </source>
</reference>
<gene>
    <name evidence="1" type="ORF">BDI24065_02137</name>
</gene>
<evidence type="ECO:0000313" key="1">
    <source>
        <dbReference type="EMBL" id="VWB47025.1"/>
    </source>
</evidence>
<keyword evidence="2" id="KW-1185">Reference proteome</keyword>
<sequence length="358" mass="38347">MVIVGCSGGTLDWRNAQVNNGKIYAGDANTPFSGKVTNIPLGSLYGGQPGYQKIIGQAGAIMTVLYGSSVLCDAEVEDGRPDGEVVCKQPQSDTVTVKGHFDKGVMDGSFTMYDKSGKNAVLETSYKDGQPDGELKRYAPGTGKLVSQQTLTNGVVDGEYKEWDPSTGNLLVDATYVRGVLNGDVVKKDADGNTMMKGTFSNGKFTGIESFHQSYNTIPGPDFVIVKGNKQYEDGVLKNGPEVDAANIFASDVQHCVETKSNQAWASTNHRPTEAETPPLIQACKQEVNAAKATAEQTVAVAQPTGSAEDRTAFPTESNACTLEWQNAFHKANGPDALINYDQAWEFVDNCRAGKHPQ</sequence>